<reference evidence="1 2" key="1">
    <citation type="submission" date="2019-05" db="EMBL/GenBank/DDBJ databases">
        <title>Another draft genome of Portunus trituberculatus and its Hox gene families provides insights of decapod evolution.</title>
        <authorList>
            <person name="Jeong J.-H."/>
            <person name="Song I."/>
            <person name="Kim S."/>
            <person name="Choi T."/>
            <person name="Kim D."/>
            <person name="Ryu S."/>
            <person name="Kim W."/>
        </authorList>
    </citation>
    <scope>NUCLEOTIDE SEQUENCE [LARGE SCALE GENOMIC DNA]</scope>
    <source>
        <tissue evidence="1">Muscle</tissue>
    </source>
</reference>
<name>A0A5B7I868_PORTR</name>
<dbReference type="AlphaFoldDB" id="A0A5B7I868"/>
<organism evidence="1 2">
    <name type="scientific">Portunus trituberculatus</name>
    <name type="common">Swimming crab</name>
    <name type="synonym">Neptunus trituberculatus</name>
    <dbReference type="NCBI Taxonomy" id="210409"/>
    <lineage>
        <taxon>Eukaryota</taxon>
        <taxon>Metazoa</taxon>
        <taxon>Ecdysozoa</taxon>
        <taxon>Arthropoda</taxon>
        <taxon>Crustacea</taxon>
        <taxon>Multicrustacea</taxon>
        <taxon>Malacostraca</taxon>
        <taxon>Eumalacostraca</taxon>
        <taxon>Eucarida</taxon>
        <taxon>Decapoda</taxon>
        <taxon>Pleocyemata</taxon>
        <taxon>Brachyura</taxon>
        <taxon>Eubrachyura</taxon>
        <taxon>Portunoidea</taxon>
        <taxon>Portunidae</taxon>
        <taxon>Portuninae</taxon>
        <taxon>Portunus</taxon>
    </lineage>
</organism>
<evidence type="ECO:0000313" key="2">
    <source>
        <dbReference type="Proteomes" id="UP000324222"/>
    </source>
</evidence>
<gene>
    <name evidence="1" type="ORF">E2C01_071421</name>
</gene>
<protein>
    <submittedName>
        <fullName evidence="1">Uncharacterized protein</fullName>
    </submittedName>
</protein>
<evidence type="ECO:0000313" key="1">
    <source>
        <dbReference type="EMBL" id="MPC76984.1"/>
    </source>
</evidence>
<dbReference type="EMBL" id="VSRR010044738">
    <property type="protein sequence ID" value="MPC76984.1"/>
    <property type="molecule type" value="Genomic_DNA"/>
</dbReference>
<dbReference type="Proteomes" id="UP000324222">
    <property type="component" value="Unassembled WGS sequence"/>
</dbReference>
<proteinExistence type="predicted"/>
<comment type="caution">
    <text evidence="1">The sequence shown here is derived from an EMBL/GenBank/DDBJ whole genome shotgun (WGS) entry which is preliminary data.</text>
</comment>
<accession>A0A5B7I868</accession>
<keyword evidence="2" id="KW-1185">Reference proteome</keyword>
<sequence>MLNRLMVLRRPGSAFPSMAPPPCA</sequence>